<dbReference type="InterPro" id="IPR036249">
    <property type="entry name" value="Thioredoxin-like_sf"/>
</dbReference>
<dbReference type="InterPro" id="IPR001853">
    <property type="entry name" value="DSBA-like_thioredoxin_dom"/>
</dbReference>
<dbReference type="RefSeq" id="WP_340348499.1">
    <property type="nucleotide sequence ID" value="NZ_JBBKZT010000048.1"/>
</dbReference>
<organism evidence="2 3">
    <name type="scientific">Variovorax rhizosphaerae</name>
    <dbReference type="NCBI Taxonomy" id="1836200"/>
    <lineage>
        <taxon>Bacteria</taxon>
        <taxon>Pseudomonadati</taxon>
        <taxon>Pseudomonadota</taxon>
        <taxon>Betaproteobacteria</taxon>
        <taxon>Burkholderiales</taxon>
        <taxon>Comamonadaceae</taxon>
        <taxon>Variovorax</taxon>
    </lineage>
</organism>
<dbReference type="CDD" id="cd03024">
    <property type="entry name" value="DsbA_FrnE"/>
    <property type="match status" value="1"/>
</dbReference>
<reference evidence="2 3" key="1">
    <citation type="submission" date="2024-03" db="EMBL/GenBank/DDBJ databases">
        <title>Novel species of the genus Variovorax.</title>
        <authorList>
            <person name="Liu Q."/>
            <person name="Xin Y.-H."/>
        </authorList>
    </citation>
    <scope>NUCLEOTIDE SEQUENCE [LARGE SCALE GENOMIC DNA]</scope>
    <source>
        <strain evidence="2 3">KACC 18900</strain>
    </source>
</reference>
<comment type="caution">
    <text evidence="2">The sequence shown here is derived from an EMBL/GenBank/DDBJ whole genome shotgun (WGS) entry which is preliminary data.</text>
</comment>
<name>A0ABU8WYU5_9BURK</name>
<evidence type="ECO:0000259" key="1">
    <source>
        <dbReference type="Pfam" id="PF01323"/>
    </source>
</evidence>
<gene>
    <name evidence="2" type="ORF">WKW82_38475</name>
</gene>
<dbReference type="Gene3D" id="3.40.30.10">
    <property type="entry name" value="Glutaredoxin"/>
    <property type="match status" value="1"/>
</dbReference>
<dbReference type="Proteomes" id="UP001385892">
    <property type="component" value="Unassembled WGS sequence"/>
</dbReference>
<evidence type="ECO:0000313" key="3">
    <source>
        <dbReference type="Proteomes" id="UP001385892"/>
    </source>
</evidence>
<dbReference type="EMBL" id="JBBKZT010000048">
    <property type="protein sequence ID" value="MEJ8852554.1"/>
    <property type="molecule type" value="Genomic_DNA"/>
</dbReference>
<keyword evidence="3" id="KW-1185">Reference proteome</keyword>
<dbReference type="PANTHER" id="PTHR13887:SF41">
    <property type="entry name" value="THIOREDOXIN SUPERFAMILY PROTEIN"/>
    <property type="match status" value="1"/>
</dbReference>
<protein>
    <submittedName>
        <fullName evidence="2">DsbA family oxidoreductase</fullName>
    </submittedName>
</protein>
<sequence length="230" mass="25587">MQSTLPPIEIDVYLDLICPWCLIGKKYLEQARAIFTSVPGNPPVHVNWRSVQLLPDVPPQGLAFDAFYRQRLGGVERMRARQAQVLAAARQAGTEVNYERIRRMPHTQLAHGLLAYARKQLPPEGTDALLDALLTSYFQQGADLGDEATLSTIGSRHGLDPAAWRAWMATHTPELEPATSVPFFVFNREISLSGAQRVDVMLEAMDEALAAMRISMEPDQGIRLRATSTH</sequence>
<evidence type="ECO:0000313" key="2">
    <source>
        <dbReference type="EMBL" id="MEJ8852554.1"/>
    </source>
</evidence>
<dbReference type="SUPFAM" id="SSF52833">
    <property type="entry name" value="Thioredoxin-like"/>
    <property type="match status" value="1"/>
</dbReference>
<feature type="domain" description="DSBA-like thioredoxin" evidence="1">
    <location>
        <begin position="9"/>
        <end position="169"/>
    </location>
</feature>
<dbReference type="Pfam" id="PF01323">
    <property type="entry name" value="DSBA"/>
    <property type="match status" value="1"/>
</dbReference>
<dbReference type="PANTHER" id="PTHR13887">
    <property type="entry name" value="GLUTATHIONE S-TRANSFERASE KAPPA"/>
    <property type="match status" value="1"/>
</dbReference>
<accession>A0ABU8WYU5</accession>
<proteinExistence type="predicted"/>